<sequence length="64" mass="7161">MIGARNIVRYPKARAKVGGAWIDALLQRRRPMIVAVAVANKLARIIWAMMTNGEMFREAHVKAA</sequence>
<accession>A0A656Z6M4</accession>
<comment type="caution">
    <text evidence="1">The sequence shown here is derived from an EMBL/GenBank/DDBJ whole genome shotgun (WGS) entry which is preliminary data.</text>
</comment>
<proteinExistence type="predicted"/>
<gene>
    <name evidence="1" type="ORF">AB664_22545</name>
</gene>
<dbReference type="EMBL" id="LUAY01000237">
    <property type="protein sequence ID" value="KYB46270.1"/>
    <property type="molecule type" value="Genomic_DNA"/>
</dbReference>
<organism evidence="1">
    <name type="scientific">Brucella anthropi</name>
    <name type="common">Ochrobactrum anthropi</name>
    <dbReference type="NCBI Taxonomy" id="529"/>
    <lineage>
        <taxon>Bacteria</taxon>
        <taxon>Pseudomonadati</taxon>
        <taxon>Pseudomonadota</taxon>
        <taxon>Alphaproteobacteria</taxon>
        <taxon>Hyphomicrobiales</taxon>
        <taxon>Brucellaceae</taxon>
        <taxon>Brucella/Ochrobactrum group</taxon>
        <taxon>Brucella</taxon>
    </lineage>
</organism>
<protein>
    <recommendedName>
        <fullName evidence="2">Transposase</fullName>
    </recommendedName>
</protein>
<dbReference type="AlphaFoldDB" id="A0A656Z6M4"/>
<reference evidence="1" key="1">
    <citation type="submission" date="2016-02" db="EMBL/GenBank/DDBJ databases">
        <title>Genomic sequences of Ochrobactrum anthropi.</title>
        <authorList>
            <person name="Chudasama K.S."/>
            <person name="Thaker V.S."/>
        </authorList>
    </citation>
    <scope>NUCLEOTIDE SEQUENCE [LARGE SCALE GENOMIC DNA]</scope>
    <source>
        <strain evidence="1">SUBG007</strain>
    </source>
</reference>
<evidence type="ECO:0000313" key="1">
    <source>
        <dbReference type="EMBL" id="KYB46270.1"/>
    </source>
</evidence>
<name>A0A656Z6M4_BRUAN</name>
<evidence type="ECO:0008006" key="2">
    <source>
        <dbReference type="Google" id="ProtNLM"/>
    </source>
</evidence>